<keyword evidence="2" id="KW-1133">Transmembrane helix</keyword>
<evidence type="ECO:0000256" key="1">
    <source>
        <dbReference type="SAM" id="MobiDB-lite"/>
    </source>
</evidence>
<keyword evidence="2" id="KW-0472">Membrane</keyword>
<organism evidence="3 4">
    <name type="scientific">Rhizoctonia solani</name>
    <dbReference type="NCBI Taxonomy" id="456999"/>
    <lineage>
        <taxon>Eukaryota</taxon>
        <taxon>Fungi</taxon>
        <taxon>Dikarya</taxon>
        <taxon>Basidiomycota</taxon>
        <taxon>Agaricomycotina</taxon>
        <taxon>Agaricomycetes</taxon>
        <taxon>Cantharellales</taxon>
        <taxon>Ceratobasidiaceae</taxon>
        <taxon>Rhizoctonia</taxon>
    </lineage>
</organism>
<evidence type="ECO:0000313" key="4">
    <source>
        <dbReference type="Proteomes" id="UP000650582"/>
    </source>
</evidence>
<evidence type="ECO:0008006" key="5">
    <source>
        <dbReference type="Google" id="ProtNLM"/>
    </source>
</evidence>
<evidence type="ECO:0000313" key="3">
    <source>
        <dbReference type="EMBL" id="KAF8668035.1"/>
    </source>
</evidence>
<protein>
    <recommendedName>
        <fullName evidence="5">Transmembrane protein</fullName>
    </recommendedName>
</protein>
<feature type="region of interest" description="Disordered" evidence="1">
    <location>
        <begin position="404"/>
        <end position="437"/>
    </location>
</feature>
<comment type="caution">
    <text evidence="3">The sequence shown here is derived from an EMBL/GenBank/DDBJ whole genome shotgun (WGS) entry which is preliminary data.</text>
</comment>
<feature type="compositionally biased region" description="Polar residues" evidence="1">
    <location>
        <begin position="404"/>
        <end position="417"/>
    </location>
</feature>
<proteinExistence type="predicted"/>
<keyword evidence="2" id="KW-0812">Transmembrane</keyword>
<reference evidence="3" key="1">
    <citation type="submission" date="2020-09" db="EMBL/GenBank/DDBJ databases">
        <title>Comparative genome analyses of four rice-infecting Rhizoctonia solani isolates reveal extensive enrichment of homogalacturonan modification genes.</title>
        <authorList>
            <person name="Lee D.-Y."/>
            <person name="Jeon J."/>
            <person name="Kim K.-T."/>
            <person name="Cheong K."/>
            <person name="Song H."/>
            <person name="Choi G."/>
            <person name="Ko J."/>
            <person name="Opiyo S.O."/>
            <person name="Zuo S."/>
            <person name="Madhav S."/>
            <person name="Lee Y.-H."/>
            <person name="Wang G.-L."/>
        </authorList>
    </citation>
    <scope>NUCLEOTIDE SEQUENCE</scope>
    <source>
        <strain evidence="3">AG1-IA YN-7</strain>
    </source>
</reference>
<name>A0A8H7LDF5_9AGAM</name>
<dbReference type="EMBL" id="JACYCC010000349">
    <property type="protein sequence ID" value="KAF8668035.1"/>
    <property type="molecule type" value="Genomic_DNA"/>
</dbReference>
<sequence>MITEYSDSSQSLNGTMHYSNSTGVRIAFFFQGNEIYYYGGKGPGYGTVTISVDGQLKGYDEVNASSSTVQYKQLLWSRTGLPSGDHQIMINRESGQVSLDYFRVVSFNGTIVPSLTGPGASAFPKDALICDDADINAGITYSPGWDRTENPNIAASSLRNTGFYKNTLHRTATPGAVVTFTFNGTAAWYFSDIDSTHGMVQISVDGEPSQQVSGFHDPKLSQRLIWHKTGLPPGLHQVTITHDGTPAQFATVDFFGYLPRYVHVFYERTVMTSLWANTSNATAMIPGGTASSTDTESKRGNFRVAVITGIVIGTLALVGALYGMYLVYRRQAHWARFVPKQLRRGMRPTQGVVDRTVQYEAIPFIAIDPNYAPGSGQNHRNKLSNRATGTSIYDSTLTTVSDTSYSPSIGNLGNSASRNHHEMPPPYQRPSSASNAQ</sequence>
<accession>A0A8H7LDF5</accession>
<gene>
    <name evidence="3" type="ORF">RHS04_09174</name>
</gene>
<dbReference type="Gene3D" id="2.60.120.260">
    <property type="entry name" value="Galactose-binding domain-like"/>
    <property type="match status" value="2"/>
</dbReference>
<evidence type="ECO:0000256" key="2">
    <source>
        <dbReference type="SAM" id="Phobius"/>
    </source>
</evidence>
<feature type="transmembrane region" description="Helical" evidence="2">
    <location>
        <begin position="304"/>
        <end position="328"/>
    </location>
</feature>
<dbReference type="AlphaFoldDB" id="A0A8H7LDF5"/>
<dbReference type="Proteomes" id="UP000650582">
    <property type="component" value="Unassembled WGS sequence"/>
</dbReference>